<proteinExistence type="predicted"/>
<keyword evidence="1" id="KW-0472">Membrane</keyword>
<keyword evidence="1" id="KW-0812">Transmembrane</keyword>
<reference evidence="2 3" key="1">
    <citation type="journal article" date="2015" name="Stand. Genomic Sci.">
        <title>Genomic Encyclopedia of Bacterial and Archaeal Type Strains, Phase III: the genomes of soil and plant-associated and newly described type strains.</title>
        <authorList>
            <person name="Whitman W.B."/>
            <person name="Woyke T."/>
            <person name="Klenk H.P."/>
            <person name="Zhou Y."/>
            <person name="Lilburn T.G."/>
            <person name="Beck B.J."/>
            <person name="De Vos P."/>
            <person name="Vandamme P."/>
            <person name="Eisen J.A."/>
            <person name="Garrity G."/>
            <person name="Hugenholtz P."/>
            <person name="Kyrpides N.C."/>
        </authorList>
    </citation>
    <scope>NUCLEOTIDE SEQUENCE [LARGE SCALE GENOMIC DNA]</scope>
    <source>
        <strain evidence="2 3">CGMCC 1.10124</strain>
    </source>
</reference>
<name>A0A3M0CLE6_9EURY</name>
<accession>A0A3M0CLE6</accession>
<protein>
    <submittedName>
        <fullName evidence="2">Uncharacterized protein</fullName>
    </submittedName>
</protein>
<dbReference type="AlphaFoldDB" id="A0A3M0CLE6"/>
<keyword evidence="1" id="KW-1133">Transmembrane helix</keyword>
<evidence type="ECO:0000313" key="2">
    <source>
        <dbReference type="EMBL" id="RMB09120.1"/>
    </source>
</evidence>
<evidence type="ECO:0000256" key="1">
    <source>
        <dbReference type="SAM" id="Phobius"/>
    </source>
</evidence>
<feature type="transmembrane region" description="Helical" evidence="1">
    <location>
        <begin position="31"/>
        <end position="50"/>
    </location>
</feature>
<evidence type="ECO:0000313" key="3">
    <source>
        <dbReference type="Proteomes" id="UP000277326"/>
    </source>
</evidence>
<dbReference type="EMBL" id="REFS01000009">
    <property type="protein sequence ID" value="RMB09120.1"/>
    <property type="molecule type" value="Genomic_DNA"/>
</dbReference>
<organism evidence="2 3">
    <name type="scientific">Haloplanus aerogenes</name>
    <dbReference type="NCBI Taxonomy" id="660522"/>
    <lineage>
        <taxon>Archaea</taxon>
        <taxon>Methanobacteriati</taxon>
        <taxon>Methanobacteriota</taxon>
        <taxon>Stenosarchaea group</taxon>
        <taxon>Halobacteria</taxon>
        <taxon>Halobacteriales</taxon>
        <taxon>Haloferacaceae</taxon>
        <taxon>Haloplanus</taxon>
    </lineage>
</organism>
<comment type="caution">
    <text evidence="2">The sequence shown here is derived from an EMBL/GenBank/DDBJ whole genome shotgun (WGS) entry which is preliminary data.</text>
</comment>
<dbReference type="Proteomes" id="UP000277326">
    <property type="component" value="Unassembled WGS sequence"/>
</dbReference>
<sequence length="83" mass="8922">MSAIQLICVSSTSETDETNALANELEASGLGPAGMASIGSVALALYYYYVRGDEQKGQFVGLWPATILGFAAYLKLNQQEREE</sequence>
<gene>
    <name evidence="2" type="ORF">ATH50_3491</name>
</gene>